<dbReference type="PRINTS" id="PR00411">
    <property type="entry name" value="PNDRDTASEI"/>
</dbReference>
<evidence type="ECO:0000256" key="4">
    <source>
        <dbReference type="ARBA" id="ARBA00022827"/>
    </source>
</evidence>
<name>A0A3S1C8Y0_9CYAN</name>
<evidence type="ECO:0000256" key="3">
    <source>
        <dbReference type="ARBA" id="ARBA00022630"/>
    </source>
</evidence>
<dbReference type="Proteomes" id="UP000271624">
    <property type="component" value="Unassembled WGS sequence"/>
</dbReference>
<dbReference type="PRINTS" id="PR00368">
    <property type="entry name" value="FADPNR"/>
</dbReference>
<sequence length="431" mass="48098">MTRQRVVIIGAGFAGLSAARALGNSPCEVLLVNRENYHTFVPLLHQVATCGLAPEHIVYSIRNLIKKYSNIKFVTSEVDKIDLGNKIIEVNGVLITYDYLILACGSTSRFFGVPGAYEHSLTLKSLSNSVNIRNHLLHCFEVAQEEVRVSRQQQQLTFTIVGGGATGVEMAGELATLVYGTLSKDYPNLDFRRVRVLLLHSGERLLPDMPTRLSNYTARQLWQLGVEVQLNSRVTGVTENAVHLEDSRVIPCHTVIWTAGVEGDNKLNKWGLLTNRNNQVKVFSTLQVPEHPQVYAVGDLAALHDKQLPMVAPVAIQQGITAANNILRQIKGKNPQPLHYQHQGSMVIIGRHAAVAHIGKVKLTGFPAWLLWLVIHLACLPGNLNRLHVLISWGWIYFLREHPIRLIFRQDSLAKYQDVPLPNLDRVQGKD</sequence>
<dbReference type="InterPro" id="IPR023753">
    <property type="entry name" value="FAD/NAD-binding_dom"/>
</dbReference>
<dbReference type="InterPro" id="IPR045024">
    <property type="entry name" value="NDH-2"/>
</dbReference>
<dbReference type="GO" id="GO:0050136">
    <property type="term" value="F:NADH dehydrogenase (quinone) (non-electrogenic) activity"/>
    <property type="evidence" value="ECO:0007669"/>
    <property type="project" value="UniProtKB-EC"/>
</dbReference>
<evidence type="ECO:0000256" key="2">
    <source>
        <dbReference type="ARBA" id="ARBA00012637"/>
    </source>
</evidence>
<dbReference type="RefSeq" id="WP_127086062.1">
    <property type="nucleotide sequence ID" value="NZ_RSCL01000028.1"/>
</dbReference>
<comment type="similarity">
    <text evidence="1">Belongs to the NADH dehydrogenase family.</text>
</comment>
<dbReference type="PANTHER" id="PTHR43706:SF47">
    <property type="entry name" value="EXTERNAL NADH-UBIQUINONE OXIDOREDUCTASE 1, MITOCHONDRIAL-RELATED"/>
    <property type="match status" value="1"/>
</dbReference>
<reference evidence="9" key="2">
    <citation type="journal article" date="2019" name="Genome Biol. Evol.">
        <title>Day and night: Metabolic profiles and evolutionary relationships of six axenic non-marine cyanobacteria.</title>
        <authorList>
            <person name="Will S.E."/>
            <person name="Henke P."/>
            <person name="Boedeker C."/>
            <person name="Huang S."/>
            <person name="Brinkmann H."/>
            <person name="Rohde M."/>
            <person name="Jarek M."/>
            <person name="Friedl T."/>
            <person name="Seufert S."/>
            <person name="Schumacher M."/>
            <person name="Overmann J."/>
            <person name="Neumann-Schaal M."/>
            <person name="Petersen J."/>
        </authorList>
    </citation>
    <scope>NUCLEOTIDE SEQUENCE [LARGE SCALE GENOMIC DNA]</scope>
    <source>
        <strain evidence="9">PCC 7102</strain>
    </source>
</reference>
<gene>
    <name evidence="9" type="ORF">DSM106972_079980</name>
</gene>
<evidence type="ECO:0000256" key="5">
    <source>
        <dbReference type="ARBA" id="ARBA00023002"/>
    </source>
</evidence>
<evidence type="ECO:0000256" key="7">
    <source>
        <dbReference type="ARBA" id="ARBA00047599"/>
    </source>
</evidence>
<dbReference type="Pfam" id="PF07992">
    <property type="entry name" value="Pyr_redox_2"/>
    <property type="match status" value="1"/>
</dbReference>
<keyword evidence="5" id="KW-0560">Oxidoreductase</keyword>
<dbReference type="PANTHER" id="PTHR43706">
    <property type="entry name" value="NADH DEHYDROGENASE"/>
    <property type="match status" value="1"/>
</dbReference>
<keyword evidence="10" id="KW-1185">Reference proteome</keyword>
<evidence type="ECO:0000313" key="10">
    <source>
        <dbReference type="Proteomes" id="UP000271624"/>
    </source>
</evidence>
<evidence type="ECO:0000256" key="1">
    <source>
        <dbReference type="ARBA" id="ARBA00005272"/>
    </source>
</evidence>
<evidence type="ECO:0000259" key="8">
    <source>
        <dbReference type="Pfam" id="PF07992"/>
    </source>
</evidence>
<dbReference type="SUPFAM" id="SSF51905">
    <property type="entry name" value="FAD/NAD(P)-binding domain"/>
    <property type="match status" value="1"/>
</dbReference>
<feature type="domain" description="FAD/NAD(P)-binding" evidence="8">
    <location>
        <begin position="5"/>
        <end position="319"/>
    </location>
</feature>
<keyword evidence="4" id="KW-0274">FAD</keyword>
<dbReference type="EMBL" id="RSCL01000028">
    <property type="protein sequence ID" value="RUS98612.1"/>
    <property type="molecule type" value="Genomic_DNA"/>
</dbReference>
<protein>
    <recommendedName>
        <fullName evidence="2">NADH:ubiquinone reductase (non-electrogenic)</fullName>
        <ecNumber evidence="2">1.6.5.9</ecNumber>
    </recommendedName>
</protein>
<dbReference type="Gene3D" id="3.50.50.100">
    <property type="match status" value="1"/>
</dbReference>
<proteinExistence type="inferred from homology"/>
<dbReference type="EC" id="1.6.5.9" evidence="2"/>
<keyword evidence="6" id="KW-0520">NAD</keyword>
<dbReference type="OrthoDB" id="9781621at2"/>
<evidence type="ECO:0000256" key="6">
    <source>
        <dbReference type="ARBA" id="ARBA00023027"/>
    </source>
</evidence>
<comment type="catalytic activity">
    <reaction evidence="7">
        <text>a quinone + NADH + H(+) = a quinol + NAD(+)</text>
        <dbReference type="Rhea" id="RHEA:46160"/>
        <dbReference type="ChEBI" id="CHEBI:15378"/>
        <dbReference type="ChEBI" id="CHEBI:24646"/>
        <dbReference type="ChEBI" id="CHEBI:57540"/>
        <dbReference type="ChEBI" id="CHEBI:57945"/>
        <dbReference type="ChEBI" id="CHEBI:132124"/>
        <dbReference type="EC" id="1.6.5.9"/>
    </reaction>
</comment>
<reference evidence="9" key="1">
    <citation type="submission" date="2018-12" db="EMBL/GenBank/DDBJ databases">
        <authorList>
            <person name="Will S."/>
            <person name="Neumann-Schaal M."/>
            <person name="Henke P."/>
        </authorList>
    </citation>
    <scope>NUCLEOTIDE SEQUENCE</scope>
    <source>
        <strain evidence="9">PCC 7102</strain>
    </source>
</reference>
<dbReference type="InterPro" id="IPR036188">
    <property type="entry name" value="FAD/NAD-bd_sf"/>
</dbReference>
<accession>A0A3S1C8Y0</accession>
<dbReference type="AlphaFoldDB" id="A0A3S1C8Y0"/>
<evidence type="ECO:0000313" key="9">
    <source>
        <dbReference type="EMBL" id="RUS98612.1"/>
    </source>
</evidence>
<organism evidence="9 10">
    <name type="scientific">Dulcicalothrix desertica PCC 7102</name>
    <dbReference type="NCBI Taxonomy" id="232991"/>
    <lineage>
        <taxon>Bacteria</taxon>
        <taxon>Bacillati</taxon>
        <taxon>Cyanobacteriota</taxon>
        <taxon>Cyanophyceae</taxon>
        <taxon>Nostocales</taxon>
        <taxon>Calotrichaceae</taxon>
        <taxon>Dulcicalothrix</taxon>
    </lineage>
</organism>
<comment type="caution">
    <text evidence="9">The sequence shown here is derived from an EMBL/GenBank/DDBJ whole genome shotgun (WGS) entry which is preliminary data.</text>
</comment>
<keyword evidence="3" id="KW-0285">Flavoprotein</keyword>